<dbReference type="EMBL" id="BK032762">
    <property type="protein sequence ID" value="DAF59092.1"/>
    <property type="molecule type" value="Genomic_DNA"/>
</dbReference>
<reference evidence="1" key="1">
    <citation type="journal article" date="2021" name="Proc. Natl. Acad. Sci. U.S.A.">
        <title>A Catalog of Tens of Thousands of Viruses from Human Metagenomes Reveals Hidden Associations with Chronic Diseases.</title>
        <authorList>
            <person name="Tisza M.J."/>
            <person name="Buck C.B."/>
        </authorList>
    </citation>
    <scope>NUCLEOTIDE SEQUENCE</scope>
    <source>
        <strain evidence="1">CtjH82</strain>
    </source>
</reference>
<evidence type="ECO:0000313" key="1">
    <source>
        <dbReference type="EMBL" id="DAF59092.1"/>
    </source>
</evidence>
<proteinExistence type="predicted"/>
<name>A0A8S5T6W9_9CAUD</name>
<protein>
    <submittedName>
        <fullName evidence="1">Uncharacterized protein</fullName>
    </submittedName>
</protein>
<organism evidence="1">
    <name type="scientific">Myoviridae sp. ctjH82</name>
    <dbReference type="NCBI Taxonomy" id="2827704"/>
    <lineage>
        <taxon>Viruses</taxon>
        <taxon>Duplodnaviria</taxon>
        <taxon>Heunggongvirae</taxon>
        <taxon>Uroviricota</taxon>
        <taxon>Caudoviricetes</taxon>
    </lineage>
</organism>
<sequence length="136" mass="15366">MSGVYMRNRNLSSFEYFNTAVAIRNDVTRLVTSRDVPKSYRFIFAVPMAETARSVVFNLVKADAFYPNTPRNVDERKRYMTLALADLNQLYQDMQSLLTMGLPIKAARLEGILDRIDSDIKLIKGARAGVKLIGKG</sequence>
<accession>A0A8S5T6W9</accession>